<keyword evidence="3" id="KW-1185">Reference proteome</keyword>
<name>C1G2K5_PARBD</name>
<dbReference type="HOGENOM" id="CLU_2441472_0_0_1"/>
<dbReference type="VEuPathDB" id="FungiDB:PADG_02371"/>
<dbReference type="InParanoid" id="C1G2K5"/>
<protein>
    <submittedName>
        <fullName evidence="2">Uncharacterized protein</fullName>
    </submittedName>
</protein>
<proteinExistence type="predicted"/>
<gene>
    <name evidence="2" type="ORF">PADG_02371</name>
</gene>
<dbReference type="RefSeq" id="XP_010757342.1">
    <property type="nucleotide sequence ID" value="XM_010759040.1"/>
</dbReference>
<reference evidence="2 3" key="1">
    <citation type="journal article" date="2011" name="PLoS Genet.">
        <title>Comparative genomic analysis of human fungal pathogens causing paracoccidioidomycosis.</title>
        <authorList>
            <person name="Desjardins C.A."/>
            <person name="Champion M.D."/>
            <person name="Holder J.W."/>
            <person name="Muszewska A."/>
            <person name="Goldberg J."/>
            <person name="Bailao A.M."/>
            <person name="Brigido M.M."/>
            <person name="Ferreira M.E."/>
            <person name="Garcia A.M."/>
            <person name="Grynberg M."/>
            <person name="Gujja S."/>
            <person name="Heiman D.I."/>
            <person name="Henn M.R."/>
            <person name="Kodira C.D."/>
            <person name="Leon-Narvaez H."/>
            <person name="Longo L.V."/>
            <person name="Ma L.J."/>
            <person name="Malavazi I."/>
            <person name="Matsuo A.L."/>
            <person name="Morais F.V."/>
            <person name="Pereira M."/>
            <person name="Rodriguez-Brito S."/>
            <person name="Sakthikumar S."/>
            <person name="Salem-Izacc S.M."/>
            <person name="Sykes S.M."/>
            <person name="Teixeira M.M."/>
            <person name="Vallejo M.C."/>
            <person name="Walter M.E."/>
            <person name="Yandava C."/>
            <person name="Young S."/>
            <person name="Zeng Q."/>
            <person name="Zucker J."/>
            <person name="Felipe M.S."/>
            <person name="Goldman G.H."/>
            <person name="Haas B.J."/>
            <person name="McEwen J.G."/>
            <person name="Nino-Vega G."/>
            <person name="Puccia R."/>
            <person name="San-Blas G."/>
            <person name="Soares C.M."/>
            <person name="Birren B.W."/>
            <person name="Cuomo C.A."/>
        </authorList>
    </citation>
    <scope>NUCLEOTIDE SEQUENCE [LARGE SCALE GENOMIC DNA]</scope>
    <source>
        <strain evidence="2 3">Pb18</strain>
    </source>
</reference>
<organism evidence="2 3">
    <name type="scientific">Paracoccidioides brasiliensis (strain Pb18)</name>
    <dbReference type="NCBI Taxonomy" id="502780"/>
    <lineage>
        <taxon>Eukaryota</taxon>
        <taxon>Fungi</taxon>
        <taxon>Dikarya</taxon>
        <taxon>Ascomycota</taxon>
        <taxon>Pezizomycotina</taxon>
        <taxon>Eurotiomycetes</taxon>
        <taxon>Eurotiomycetidae</taxon>
        <taxon>Onygenales</taxon>
        <taxon>Ajellomycetaceae</taxon>
        <taxon>Paracoccidioides</taxon>
    </lineage>
</organism>
<evidence type="ECO:0000313" key="2">
    <source>
        <dbReference type="EMBL" id="EEH46221.2"/>
    </source>
</evidence>
<dbReference type="Proteomes" id="UP000001628">
    <property type="component" value="Unassembled WGS sequence"/>
</dbReference>
<evidence type="ECO:0000313" key="3">
    <source>
        <dbReference type="Proteomes" id="UP000001628"/>
    </source>
</evidence>
<dbReference type="KEGG" id="pbn:PADG_02371"/>
<accession>C1G2K5</accession>
<feature type="region of interest" description="Disordered" evidence="1">
    <location>
        <begin position="27"/>
        <end position="56"/>
    </location>
</feature>
<dbReference type="AlphaFoldDB" id="C1G2K5"/>
<sequence length="92" mass="10397">MVHCFWQLEATEQEWTEGRRDALFQGNFTIDDDDDDDDDGDNDNHDNDNDDFGGGGDLMGGCFIFQRLGSLVRDRMRGVGECRIFDAVSLLS</sequence>
<feature type="compositionally biased region" description="Acidic residues" evidence="1">
    <location>
        <begin position="30"/>
        <end position="41"/>
    </location>
</feature>
<dbReference type="EMBL" id="KN275958">
    <property type="protein sequence ID" value="EEH46221.2"/>
    <property type="molecule type" value="Genomic_DNA"/>
</dbReference>
<dbReference type="GeneID" id="22581863"/>
<evidence type="ECO:0000256" key="1">
    <source>
        <dbReference type="SAM" id="MobiDB-lite"/>
    </source>
</evidence>